<reference evidence="1 2" key="1">
    <citation type="submission" date="2016-12" db="EMBL/GenBank/DDBJ databases">
        <authorList>
            <person name="Song W.-J."/>
            <person name="Kurnit D.M."/>
        </authorList>
    </citation>
    <scope>NUCLEOTIDE SEQUENCE [LARGE SCALE GENOMIC DNA]</scope>
    <source>
        <strain evidence="1 2">DSM 43162</strain>
    </source>
</reference>
<dbReference type="OrthoDB" id="116741at2"/>
<dbReference type="EMBL" id="FRDM01000002">
    <property type="protein sequence ID" value="SHN56475.1"/>
    <property type="molecule type" value="Genomic_DNA"/>
</dbReference>
<sequence length="156" mass="17364">MTGVTTETTGTTTAGTTVQSPLTLVMAARPDAREALRAEVERLQALPRDRNPVTTALDAIGTVHFARFVFLDDERLAVITTYDGDFERYIMDFVHHIGPVFDQLLQHMADPPPLPVQQHPEEFLAYVRRHDLGCVGPFYSAYPTRPVIDIRADDAG</sequence>
<name>A0A1M7SDB1_9ACTN</name>
<proteinExistence type="predicted"/>
<dbReference type="AlphaFoldDB" id="A0A1M7SDB1"/>
<protein>
    <submittedName>
        <fullName evidence="1">Uncharacterized protein</fullName>
    </submittedName>
</protein>
<evidence type="ECO:0000313" key="1">
    <source>
        <dbReference type="EMBL" id="SHN56475.1"/>
    </source>
</evidence>
<gene>
    <name evidence="1" type="ORF">SAMN05660350_00686</name>
</gene>
<organism evidence="1 2">
    <name type="scientific">Geodermatophilus obscurus</name>
    <dbReference type="NCBI Taxonomy" id="1861"/>
    <lineage>
        <taxon>Bacteria</taxon>
        <taxon>Bacillati</taxon>
        <taxon>Actinomycetota</taxon>
        <taxon>Actinomycetes</taxon>
        <taxon>Geodermatophilales</taxon>
        <taxon>Geodermatophilaceae</taxon>
        <taxon>Geodermatophilus</taxon>
    </lineage>
</organism>
<dbReference type="RefSeq" id="WP_141242887.1">
    <property type="nucleotide sequence ID" value="NZ_FRDM01000002.1"/>
</dbReference>
<evidence type="ECO:0000313" key="2">
    <source>
        <dbReference type="Proteomes" id="UP000184428"/>
    </source>
</evidence>
<dbReference type="Proteomes" id="UP000184428">
    <property type="component" value="Unassembled WGS sequence"/>
</dbReference>
<accession>A0A1M7SDB1</accession>